<organism evidence="1 2">
    <name type="scientific">Pseudocitrobacter cyperus</name>
    <dbReference type="NCBI Taxonomy" id="3112843"/>
    <lineage>
        <taxon>Bacteria</taxon>
        <taxon>Pseudomonadati</taxon>
        <taxon>Pseudomonadota</taxon>
        <taxon>Gammaproteobacteria</taxon>
        <taxon>Enterobacterales</taxon>
        <taxon>Enterobacteriaceae</taxon>
        <taxon>Pseudocitrobacter</taxon>
    </lineage>
</organism>
<evidence type="ECO:0008006" key="3">
    <source>
        <dbReference type="Google" id="ProtNLM"/>
    </source>
</evidence>
<name>A0ABV0HMX5_9ENTR</name>
<protein>
    <recommendedName>
        <fullName evidence="3">TIGR02646 family protein</fullName>
    </recommendedName>
</protein>
<reference evidence="1 2" key="1">
    <citation type="submission" date="2024-01" db="EMBL/GenBank/DDBJ databases">
        <title>Pseudocitrobacter sp. Endophytic strain Cyp-38L.</title>
        <authorList>
            <person name="Amer M.A."/>
            <person name="Hamed S.M."/>
        </authorList>
    </citation>
    <scope>NUCLEOTIDE SEQUENCE [LARGE SCALE GENOMIC DNA]</scope>
    <source>
        <strain evidence="1 2">Cyp38S</strain>
    </source>
</reference>
<evidence type="ECO:0000313" key="1">
    <source>
        <dbReference type="EMBL" id="MEO3990992.1"/>
    </source>
</evidence>
<dbReference type="EMBL" id="JAYMYY010000004">
    <property type="protein sequence ID" value="MEO3990992.1"/>
    <property type="molecule type" value="Genomic_DNA"/>
</dbReference>
<comment type="caution">
    <text evidence="1">The sequence shown here is derived from an EMBL/GenBank/DDBJ whole genome shotgun (WGS) entry which is preliminary data.</text>
</comment>
<evidence type="ECO:0000313" key="2">
    <source>
        <dbReference type="Proteomes" id="UP001444146"/>
    </source>
</evidence>
<proteinExistence type="predicted"/>
<sequence length="199" mass="23944">MYAFHRSQCPAYLTDCWERLGRHYETRKRRNQRYRFKWFSEFRYPTTKQKLYEMTQGHCAFCDGGSLGAESRMTLEHFKPKSRKQFYRLAYQWENLYPCCDTCQAQKRDGYDAALLVGDQPGYVFDDYFIVNYITGGLEPNPLVASENQHRADVTIATYGLNLDVRKISRKRELRYYRHRDASVEFIDDFRYRYFLNDA</sequence>
<accession>A0ABV0HMX5</accession>
<dbReference type="Proteomes" id="UP001444146">
    <property type="component" value="Unassembled WGS sequence"/>
</dbReference>
<dbReference type="RefSeq" id="WP_347795334.1">
    <property type="nucleotide sequence ID" value="NZ_JAYMYY010000004.1"/>
</dbReference>
<gene>
    <name evidence="1" type="ORF">VSR74_14360</name>
</gene>
<dbReference type="Gene3D" id="1.10.30.50">
    <property type="match status" value="1"/>
</dbReference>
<keyword evidence="2" id="KW-1185">Reference proteome</keyword>